<accession>A0A2G7HK06</accession>
<dbReference type="AlphaFoldDB" id="A0A2G7HK06"/>
<protein>
    <recommendedName>
        <fullName evidence="3">HNH nuclease domain-containing protein</fullName>
    </recommendedName>
</protein>
<sequence length="457" mass="54628">MIKIDDSVTRGIEEDYVKAAKIIIKESIEKFEYNSLNQSYSLKDKKGNIIYDFNNSDKEFIEKFLGAKIDQDEESVNLTFNDNYKKIERIILGDLNKTIDYFLELFKKEYSFEIKSVLKVNYNMKQLVSKIDKSASNKTEDEIKKRRKIEIDGFINLYEEFIDDGLLAKYKIKGKNRFPKIITNKEEFKKSFKLKNTYIEKIKDYKKKNKILKYIFDYERLCNGVKIEKDVLLDRHELISKMGFRTCPYCNRQYITNYRDKNKKNKTTADLDHFYSKSEYPFLALSLYNFIPSCQICNSRFKVADDFYYKKHIYPYKEEFGKDAKFKTSFYTEEDIKDKDKIYDIRYLLGDSDNFKIEIEPKNPKSDIGTKIQNSIETFHLKDLYNFHKDYVRELIKKAIIYNESRIEELYTQYPELFSGREEVMQMVVSNYISDEDLGKRPLSKLTKDICEELGLR</sequence>
<gene>
    <name evidence="1" type="ORF">CS538_02745</name>
</gene>
<dbReference type="EMBL" id="PEIK01000002">
    <property type="protein sequence ID" value="PIH05433.1"/>
    <property type="molecule type" value="Genomic_DNA"/>
</dbReference>
<proteinExistence type="predicted"/>
<dbReference type="Proteomes" id="UP000231322">
    <property type="component" value="Unassembled WGS sequence"/>
</dbReference>
<keyword evidence="2" id="KW-1185">Reference proteome</keyword>
<evidence type="ECO:0008006" key="3">
    <source>
        <dbReference type="Google" id="ProtNLM"/>
    </source>
</evidence>
<evidence type="ECO:0000313" key="2">
    <source>
        <dbReference type="Proteomes" id="UP000231322"/>
    </source>
</evidence>
<organism evidence="1 2">
    <name type="scientific">Clostridium combesii</name>
    <dbReference type="NCBI Taxonomy" id="39481"/>
    <lineage>
        <taxon>Bacteria</taxon>
        <taxon>Bacillati</taxon>
        <taxon>Bacillota</taxon>
        <taxon>Clostridia</taxon>
        <taxon>Eubacteriales</taxon>
        <taxon>Clostridiaceae</taxon>
        <taxon>Clostridium</taxon>
    </lineage>
</organism>
<reference evidence="1 2" key="1">
    <citation type="submission" date="2017-10" db="EMBL/GenBank/DDBJ databases">
        <title>Reclassification of Eubacterium combesii and discrepancies in the nomenclature of botulinum neurotoxin producing clostridia. Request for an Opinion.</title>
        <authorList>
            <person name="Dobritsa A.P."/>
            <person name="Kutumbaka K.K."/>
            <person name="Samadpour M."/>
        </authorList>
    </citation>
    <scope>NUCLEOTIDE SEQUENCE [LARGE SCALE GENOMIC DNA]</scope>
    <source>
        <strain evidence="1 2">DSM 20696</strain>
    </source>
</reference>
<dbReference type="RefSeq" id="WP_099837847.1">
    <property type="nucleotide sequence ID" value="NZ_PEIK01000002.1"/>
</dbReference>
<comment type="caution">
    <text evidence="1">The sequence shown here is derived from an EMBL/GenBank/DDBJ whole genome shotgun (WGS) entry which is preliminary data.</text>
</comment>
<dbReference type="Gene3D" id="1.10.30.50">
    <property type="match status" value="1"/>
</dbReference>
<evidence type="ECO:0000313" key="1">
    <source>
        <dbReference type="EMBL" id="PIH05433.1"/>
    </source>
</evidence>
<name>A0A2G7HK06_9CLOT</name>